<evidence type="ECO:0000256" key="1">
    <source>
        <dbReference type="SAM" id="Coils"/>
    </source>
</evidence>
<sequence length="572" mass="64160">MIIRAGMALKHLEIGPTWMVLKTGLNDVIAQYKTQLVQAEILGAIIAFKGKYDKNPKLFKGLVELWCSETNTFHLPYGEVGISLWDIKELGGLSIIGEMYDEFVPSNSELKNYRVIFVNYSVCMSGLLIEDQMAHGTRFALAPAVLCSIQAALGHMVSDRRGPAYPYCRFPIDFLFAWVGARFEKVYTRRPIREDIKSEGWVHEVIDMRGRSDFPEEVQEWIISLRHSVLPLRLGVSHTDEELSLLDPEKLPSPTPEELPSPTPKGIVEELPLPTLKGFTLPIPRDTVGELPSPAPIEVEQILPSHYDDEVDYEPSPSPPACTSPSSKEGDVDQETTVGHAVVQEEVAVTTVEESTSLVEKISEKIALDLDPTITEYVGSTLIGQVIDMIKTSSYRDYKTVQERVRSHCRSLSSFGINISNLEMRLQRLFDGAAAIEKVMSLPTFASSARLVTAEENLDLLEKELETCLSSQNSLRQNLEQYSSEFARQENEMAELEKVLADKRAANAELSNRINMAKNCLQELDLTQEKIEGKSAEAERELIEAKEGYIATMELATLRDLISNFENYRKNI</sequence>
<proteinExistence type="predicted"/>
<dbReference type="Pfam" id="PF10536">
    <property type="entry name" value="PMD"/>
    <property type="match status" value="1"/>
</dbReference>
<feature type="region of interest" description="Disordered" evidence="2">
    <location>
        <begin position="308"/>
        <end position="333"/>
    </location>
</feature>
<name>A0A6V7QA20_ANACO</name>
<feature type="domain" description="Aminotransferase-like plant mobile" evidence="3">
    <location>
        <begin position="41"/>
        <end position="98"/>
    </location>
</feature>
<evidence type="ECO:0000313" key="4">
    <source>
        <dbReference type="EMBL" id="CAD1839818.1"/>
    </source>
</evidence>
<feature type="compositionally biased region" description="Pro residues" evidence="2">
    <location>
        <begin position="251"/>
        <end position="263"/>
    </location>
</feature>
<feature type="coiled-coil region" evidence="1">
    <location>
        <begin position="451"/>
        <end position="541"/>
    </location>
</feature>
<dbReference type="InterPro" id="IPR044824">
    <property type="entry name" value="MAIN-like"/>
</dbReference>
<protein>
    <recommendedName>
        <fullName evidence="3">Aminotransferase-like plant mobile domain-containing protein</fullName>
    </recommendedName>
</protein>
<dbReference type="PANTHER" id="PTHR46033">
    <property type="entry name" value="PROTEIN MAIN-LIKE 2"/>
    <property type="match status" value="1"/>
</dbReference>
<dbReference type="AlphaFoldDB" id="A0A6V7QA20"/>
<accession>A0A6V7QA20</accession>
<organism evidence="4">
    <name type="scientific">Ananas comosus var. bracteatus</name>
    <name type="common">red pineapple</name>
    <dbReference type="NCBI Taxonomy" id="296719"/>
    <lineage>
        <taxon>Eukaryota</taxon>
        <taxon>Viridiplantae</taxon>
        <taxon>Streptophyta</taxon>
        <taxon>Embryophyta</taxon>
        <taxon>Tracheophyta</taxon>
        <taxon>Spermatophyta</taxon>
        <taxon>Magnoliopsida</taxon>
        <taxon>Liliopsida</taxon>
        <taxon>Poales</taxon>
        <taxon>Bromeliaceae</taxon>
        <taxon>Bromelioideae</taxon>
        <taxon>Ananas</taxon>
    </lineage>
</organism>
<reference evidence="4" key="1">
    <citation type="submission" date="2020-07" db="EMBL/GenBank/DDBJ databases">
        <authorList>
            <person name="Lin J."/>
        </authorList>
    </citation>
    <scope>NUCLEOTIDE SEQUENCE</scope>
</reference>
<dbReference type="EMBL" id="LR862134">
    <property type="protein sequence ID" value="CAD1839818.1"/>
    <property type="molecule type" value="Genomic_DNA"/>
</dbReference>
<evidence type="ECO:0000259" key="3">
    <source>
        <dbReference type="Pfam" id="PF10536"/>
    </source>
</evidence>
<dbReference type="InterPro" id="IPR019557">
    <property type="entry name" value="AminoTfrase-like_pln_mobile"/>
</dbReference>
<dbReference type="PANTHER" id="PTHR46033:SF67">
    <property type="entry name" value="AMINOTRANSFERASE-LIKE, PLANT MOBILE DOMAIN FAMILY PROTEIN"/>
    <property type="match status" value="1"/>
</dbReference>
<dbReference type="GO" id="GO:0010073">
    <property type="term" value="P:meristem maintenance"/>
    <property type="evidence" value="ECO:0007669"/>
    <property type="project" value="InterPro"/>
</dbReference>
<gene>
    <name evidence="4" type="ORF">CB5_LOCUS23029</name>
</gene>
<keyword evidence="1" id="KW-0175">Coiled coil</keyword>
<feature type="region of interest" description="Disordered" evidence="2">
    <location>
        <begin position="245"/>
        <end position="265"/>
    </location>
</feature>
<evidence type="ECO:0000256" key="2">
    <source>
        <dbReference type="SAM" id="MobiDB-lite"/>
    </source>
</evidence>